<dbReference type="Pfam" id="PF02465">
    <property type="entry name" value="FliD_N"/>
    <property type="match status" value="1"/>
</dbReference>
<feature type="region of interest" description="Disordered" evidence="8">
    <location>
        <begin position="401"/>
        <end position="429"/>
    </location>
</feature>
<dbReference type="GO" id="GO:0009424">
    <property type="term" value="C:bacterial-type flagellum hook"/>
    <property type="evidence" value="ECO:0007669"/>
    <property type="project" value="UniProtKB-UniRule"/>
</dbReference>
<feature type="region of interest" description="Disordered" evidence="8">
    <location>
        <begin position="291"/>
        <end position="315"/>
    </location>
</feature>
<name>A0A3N6V353_9GAMM</name>
<keyword evidence="5 7" id="KW-0975">Bacterial flagellum</keyword>
<comment type="function">
    <text evidence="7">Required for morphogenesis and for the elongation of the flagellar filament by facilitating polymerization of the flagellin monomers at the tip of growing filament. Forms a capping structure, which prevents flagellin subunits (transported through the central channel of the flagellum) from leaking out without polymerization at the distal end.</text>
</comment>
<evidence type="ECO:0000256" key="5">
    <source>
        <dbReference type="ARBA" id="ARBA00023143"/>
    </source>
</evidence>
<reference evidence="11 12" key="1">
    <citation type="submission" date="2018-10" db="EMBL/GenBank/DDBJ databases">
        <title>Draft genome sequence for the type isolate of Erwinia psidii, agent causal of bacterial blight in guava (Psidium guajava) and wilt and die-back of Eucalyptus spp.</title>
        <authorList>
            <person name="Hermenegildo P.S."/>
            <person name="Santos S.A."/>
            <person name="Guimaraes L.M.S."/>
            <person name="Vidigal P.M.P."/>
            <person name="Pereira I.C."/>
            <person name="Badel J.L."/>
            <person name="Alfenas-Zerbini P."/>
            <person name="Ferreira M.A.S.V."/>
            <person name="Alfenas A.C."/>
        </authorList>
    </citation>
    <scope>NUCLEOTIDE SEQUENCE [LARGE SCALE GENOMIC DNA]</scope>
    <source>
        <strain evidence="11 12">IBSBF 435</strain>
    </source>
</reference>
<comment type="subcellular location">
    <subcellularLocation>
        <location evidence="7">Secreted</location>
    </subcellularLocation>
    <subcellularLocation>
        <location evidence="7">Bacterial flagellum</location>
    </subcellularLocation>
</comment>
<feature type="domain" description="Flagellar hook-associated protein 2 N-terminal" evidence="9">
    <location>
        <begin position="6"/>
        <end position="101"/>
    </location>
</feature>
<dbReference type="GO" id="GO:0071973">
    <property type="term" value="P:bacterial-type flagellum-dependent cell motility"/>
    <property type="evidence" value="ECO:0007669"/>
    <property type="project" value="TreeGrafter"/>
</dbReference>
<dbReference type="InterPro" id="IPR040026">
    <property type="entry name" value="FliD"/>
</dbReference>
<dbReference type="GO" id="GO:0007155">
    <property type="term" value="P:cell adhesion"/>
    <property type="evidence" value="ECO:0007669"/>
    <property type="project" value="InterPro"/>
</dbReference>
<dbReference type="InterPro" id="IPR003481">
    <property type="entry name" value="FliD_N"/>
</dbReference>
<comment type="caution">
    <text evidence="11">The sequence shown here is derived from an EMBL/GenBank/DDBJ whole genome shotgun (WGS) entry which is preliminary data.</text>
</comment>
<accession>A0A3N6V353</accession>
<dbReference type="NCBIfam" id="NF005955">
    <property type="entry name" value="PRK08032.1"/>
    <property type="match status" value="1"/>
</dbReference>
<evidence type="ECO:0000256" key="6">
    <source>
        <dbReference type="ARBA" id="ARBA00025175"/>
    </source>
</evidence>
<feature type="compositionally biased region" description="Low complexity" evidence="8">
    <location>
        <begin position="298"/>
        <end position="310"/>
    </location>
</feature>
<evidence type="ECO:0000256" key="8">
    <source>
        <dbReference type="SAM" id="MobiDB-lite"/>
    </source>
</evidence>
<keyword evidence="11" id="KW-0282">Flagellum</keyword>
<dbReference type="GO" id="GO:0005576">
    <property type="term" value="C:extracellular region"/>
    <property type="evidence" value="ECO:0007669"/>
    <property type="project" value="UniProtKB-SubCell"/>
</dbReference>
<evidence type="ECO:0000259" key="9">
    <source>
        <dbReference type="Pfam" id="PF02465"/>
    </source>
</evidence>
<keyword evidence="11" id="KW-0969">Cilium</keyword>
<evidence type="ECO:0000313" key="12">
    <source>
        <dbReference type="Proteomes" id="UP000279457"/>
    </source>
</evidence>
<dbReference type="OrthoDB" id="5980200at2"/>
<dbReference type="PANTHER" id="PTHR30288:SF0">
    <property type="entry name" value="FLAGELLAR HOOK-ASSOCIATED PROTEIN 2"/>
    <property type="match status" value="1"/>
</dbReference>
<evidence type="ECO:0000256" key="3">
    <source>
        <dbReference type="ARBA" id="ARBA00016246"/>
    </source>
</evidence>
<dbReference type="GO" id="GO:0009421">
    <property type="term" value="C:bacterial-type flagellum filament cap"/>
    <property type="evidence" value="ECO:0007669"/>
    <property type="project" value="InterPro"/>
</dbReference>
<protein>
    <recommendedName>
        <fullName evidence="3 7">Flagellar hook-associated protein 2</fullName>
        <shortName evidence="7">HAP2</shortName>
    </recommendedName>
    <alternativeName>
        <fullName evidence="7">Flagellar cap protein</fullName>
    </alternativeName>
</protein>
<evidence type="ECO:0000256" key="2">
    <source>
        <dbReference type="ARBA" id="ARBA00011255"/>
    </source>
</evidence>
<dbReference type="EMBL" id="RHHM01000002">
    <property type="protein sequence ID" value="RQM39525.1"/>
    <property type="molecule type" value="Genomic_DNA"/>
</dbReference>
<evidence type="ECO:0000259" key="10">
    <source>
        <dbReference type="Pfam" id="PF07195"/>
    </source>
</evidence>
<comment type="similarity">
    <text evidence="1 7">Belongs to the FliD family.</text>
</comment>
<keyword evidence="4" id="KW-0175">Coiled coil</keyword>
<keyword evidence="11" id="KW-0966">Cell projection</keyword>
<organism evidence="11 12">
    <name type="scientific">Erwinia psidii</name>
    <dbReference type="NCBI Taxonomy" id="69224"/>
    <lineage>
        <taxon>Bacteria</taxon>
        <taxon>Pseudomonadati</taxon>
        <taxon>Pseudomonadota</taxon>
        <taxon>Gammaproteobacteria</taxon>
        <taxon>Enterobacterales</taxon>
        <taxon>Erwiniaceae</taxon>
        <taxon>Erwinia</taxon>
    </lineage>
</organism>
<evidence type="ECO:0000256" key="1">
    <source>
        <dbReference type="ARBA" id="ARBA00009764"/>
    </source>
</evidence>
<gene>
    <name evidence="11" type="primary">fliD</name>
    <name evidence="11" type="ORF">EB241_03600</name>
</gene>
<dbReference type="AlphaFoldDB" id="A0A3N6V353"/>
<comment type="function">
    <text evidence="6">Required for the morphogenesis and for the elongation of the flagellar filament by facilitating polymerization of the flagellin monomers at the tip of growing filament. Forms a capping structure, which prevents flagellin subunits (transported through the central channel of the flagellum) from leaking out without polymerization at the distal end.</text>
</comment>
<feature type="domain" description="Flagellar hook-associated protein 2 C-terminal" evidence="10">
    <location>
        <begin position="217"/>
        <end position="453"/>
    </location>
</feature>
<dbReference type="RefSeq" id="WP_124231831.1">
    <property type="nucleotide sequence ID" value="NZ_RHHM01000002.1"/>
</dbReference>
<sequence>MLGVGSGLDLSGMLDKLESTEKAALTPITQQQQSWTAKISGYGQLKSSLEQFQTANAKLTDSALFQATTATSSSSAISATTTEDAQAGQYSVSVSQLAQAQTLTSGIASDTKSQQGDSTVDSRTLTVKLANGSHKDIKLTAAQTSLSGLQDAINGADAGVTASVVKVADGSYRLSLTASETGTANAISSVSVAGDDKLENVIGYSSDGGGLTESVAAQNAKLTVNDIEVESGSNTVSDALAGVTLDLNAVTSGNQTVTVATDTDGAEQAVSDWVDSYNALVDTSTALTKFTSDDADTTDSTQSSSDDGSTGPLIGDATVRSVQRQLQSALNGNSGSDKLQSLAQVGITTDPQTGKLKLDKDALHTAIADSAQDVSDLFAGDGKTTGTATGMASQLTSALSENGSLGNAESSANSRLSSLQERYSEQSQRISNTMERYKKQFTQLDSVISQLNSTSSFLTQQFSSSTQSSGQS</sequence>
<dbReference type="Pfam" id="PF07195">
    <property type="entry name" value="FliD_C"/>
    <property type="match status" value="1"/>
</dbReference>
<dbReference type="InterPro" id="IPR010809">
    <property type="entry name" value="FliD_C"/>
</dbReference>
<dbReference type="PANTHER" id="PTHR30288">
    <property type="entry name" value="FLAGELLAR CAP/ASSEMBLY PROTEIN FLID"/>
    <property type="match status" value="1"/>
</dbReference>
<comment type="subunit">
    <text evidence="2 7">Homopentamer.</text>
</comment>
<proteinExistence type="inferred from homology"/>
<evidence type="ECO:0000256" key="7">
    <source>
        <dbReference type="RuleBase" id="RU362066"/>
    </source>
</evidence>
<evidence type="ECO:0000256" key="4">
    <source>
        <dbReference type="ARBA" id="ARBA00023054"/>
    </source>
</evidence>
<evidence type="ECO:0000313" key="11">
    <source>
        <dbReference type="EMBL" id="RQM39525.1"/>
    </source>
</evidence>
<keyword evidence="7" id="KW-0964">Secreted</keyword>
<keyword evidence="12" id="KW-1185">Reference proteome</keyword>
<dbReference type="Proteomes" id="UP000279457">
    <property type="component" value="Unassembled WGS sequence"/>
</dbReference>